<evidence type="ECO:0000313" key="5">
    <source>
        <dbReference type="Proteomes" id="UP000572635"/>
    </source>
</evidence>
<keyword evidence="4" id="KW-0378">Hydrolase</keyword>
<keyword evidence="4" id="KW-0645">Protease</keyword>
<name>A0A7W8VF25_9ACTN</name>
<evidence type="ECO:0000259" key="3">
    <source>
        <dbReference type="Pfam" id="PF14237"/>
    </source>
</evidence>
<dbReference type="EMBL" id="JACHDB010000001">
    <property type="protein sequence ID" value="MBB5433962.1"/>
    <property type="molecule type" value="Genomic_DNA"/>
</dbReference>
<dbReference type="Proteomes" id="UP000572635">
    <property type="component" value="Unassembled WGS sequence"/>
</dbReference>
<evidence type="ECO:0000259" key="2">
    <source>
        <dbReference type="Pfam" id="PF13421"/>
    </source>
</evidence>
<evidence type="ECO:0000256" key="1">
    <source>
        <dbReference type="SAM" id="MobiDB-lite"/>
    </source>
</evidence>
<dbReference type="RefSeq" id="WP_184394175.1">
    <property type="nucleotide sequence ID" value="NZ_BAAAJD010000040.1"/>
</dbReference>
<proteinExistence type="predicted"/>
<dbReference type="Pfam" id="PF14237">
    <property type="entry name" value="GYF_2"/>
    <property type="match status" value="1"/>
</dbReference>
<sequence length="381" mass="41298">MGLFDAIRGELVDIIEWLDDSRDTMVWRFPRHDNEIKMGAKLVVRESQNAVFINEGRLADVFLPGTYTLQTKNMPVLSTLKGWKHGFDSPFKAEVYFVSTRQFTDMKWGTKNPVMLRDPEFGPVRLRAFGGFSARIVDPGKFVAELSGTDPAFRTEEIEGHLRQMITGRLGPALAKASARTPVLDLAAGQEEIADKVAAALSVDLADIGVEIPRFIIENVSFPKEVEQALDKRTQMGILGDMGEYSRFQAANAMESAAQNPGSAAADGMAMGMGIAAGQQMAQNVNPAPQAQPAPQARPAPAQTAAVPPPLPQQEQWFIAVDGRQQGPFPADQLPAQVSSGALTRQSLVWKEGMAQWTPAGQVPELGRLFGGATPPPLPPQ</sequence>
<dbReference type="InterPro" id="IPR025640">
    <property type="entry name" value="GYF_2"/>
</dbReference>
<dbReference type="InterPro" id="IPR036013">
    <property type="entry name" value="Band_7/SPFH_dom_sf"/>
</dbReference>
<dbReference type="InterPro" id="IPR033880">
    <property type="entry name" value="SPFH_YdjI"/>
</dbReference>
<accession>A0A7W8VF25</accession>
<keyword evidence="5" id="KW-1185">Reference proteome</keyword>
<dbReference type="GO" id="GO:0006508">
    <property type="term" value="P:proteolysis"/>
    <property type="evidence" value="ECO:0007669"/>
    <property type="project" value="UniProtKB-KW"/>
</dbReference>
<feature type="domain" description="GYF" evidence="3">
    <location>
        <begin position="317"/>
        <end position="366"/>
    </location>
</feature>
<dbReference type="AlphaFoldDB" id="A0A7W8VF25"/>
<reference evidence="4 5" key="1">
    <citation type="submission" date="2020-08" db="EMBL/GenBank/DDBJ databases">
        <title>Sequencing the genomes of 1000 actinobacteria strains.</title>
        <authorList>
            <person name="Klenk H.-P."/>
        </authorList>
    </citation>
    <scope>NUCLEOTIDE SEQUENCE [LARGE SCALE GENOMIC DNA]</scope>
    <source>
        <strain evidence="4 5">DSM 44551</strain>
    </source>
</reference>
<dbReference type="Pfam" id="PF13421">
    <property type="entry name" value="Band_7_1"/>
    <property type="match status" value="1"/>
</dbReference>
<dbReference type="GO" id="GO:0008233">
    <property type="term" value="F:peptidase activity"/>
    <property type="evidence" value="ECO:0007669"/>
    <property type="project" value="UniProtKB-KW"/>
</dbReference>
<feature type="domain" description="SPFH" evidence="2">
    <location>
        <begin position="26"/>
        <end position="238"/>
    </location>
</feature>
<protein>
    <submittedName>
        <fullName evidence="4">Membrane protease subunit (Stomatin/prohibitin family)</fullName>
    </submittedName>
</protein>
<dbReference type="SUPFAM" id="SSF117892">
    <property type="entry name" value="Band 7/SPFH domain"/>
    <property type="match status" value="1"/>
</dbReference>
<dbReference type="CDD" id="cd03408">
    <property type="entry name" value="SPFH_like_u1"/>
    <property type="match status" value="1"/>
</dbReference>
<comment type="caution">
    <text evidence="4">The sequence shown here is derived from an EMBL/GenBank/DDBJ whole genome shotgun (WGS) entry which is preliminary data.</text>
</comment>
<dbReference type="PANTHER" id="PTHR37826">
    <property type="entry name" value="FLOTILLIN BAND_7_5 DOMAIN PROTEIN"/>
    <property type="match status" value="1"/>
</dbReference>
<dbReference type="Gene3D" id="3.30.479.30">
    <property type="entry name" value="Band 7 domain"/>
    <property type="match status" value="1"/>
</dbReference>
<dbReference type="PANTHER" id="PTHR37826:SF2">
    <property type="entry name" value="ZINC-RIBBON DOMAIN-CONTAINING PROTEIN"/>
    <property type="match status" value="1"/>
</dbReference>
<evidence type="ECO:0000313" key="4">
    <source>
        <dbReference type="EMBL" id="MBB5433962.1"/>
    </source>
</evidence>
<organism evidence="4 5">
    <name type="scientific">Nocardiopsis composta</name>
    <dbReference type="NCBI Taxonomy" id="157465"/>
    <lineage>
        <taxon>Bacteria</taxon>
        <taxon>Bacillati</taxon>
        <taxon>Actinomycetota</taxon>
        <taxon>Actinomycetes</taxon>
        <taxon>Streptosporangiales</taxon>
        <taxon>Nocardiopsidaceae</taxon>
        <taxon>Nocardiopsis</taxon>
    </lineage>
</organism>
<gene>
    <name evidence="4" type="ORF">HDA36_004046</name>
</gene>
<feature type="region of interest" description="Disordered" evidence="1">
    <location>
        <begin position="285"/>
        <end position="307"/>
    </location>
</feature>